<dbReference type="OrthoDB" id="9780939at2"/>
<dbReference type="PRINTS" id="PR00455">
    <property type="entry name" value="HTHTETR"/>
</dbReference>
<dbReference type="Pfam" id="PF00440">
    <property type="entry name" value="TetR_N"/>
    <property type="match status" value="1"/>
</dbReference>
<dbReference type="GO" id="GO:0003677">
    <property type="term" value="F:DNA binding"/>
    <property type="evidence" value="ECO:0007669"/>
    <property type="project" value="UniProtKB-UniRule"/>
</dbReference>
<dbReference type="InterPro" id="IPR036271">
    <property type="entry name" value="Tet_transcr_reg_TetR-rel_C_sf"/>
</dbReference>
<gene>
    <name evidence="4" type="ORF">SAMN02745114_01309</name>
</gene>
<reference evidence="4 5" key="1">
    <citation type="submission" date="2017-02" db="EMBL/GenBank/DDBJ databases">
        <authorList>
            <person name="Peterson S.W."/>
        </authorList>
    </citation>
    <scope>NUCLEOTIDE SEQUENCE [LARGE SCALE GENOMIC DNA]</scope>
    <source>
        <strain evidence="4 5">ATCC 51222</strain>
    </source>
</reference>
<dbReference type="PANTHER" id="PTHR43479:SF11">
    <property type="entry name" value="ACREF_ENVCD OPERON REPRESSOR-RELATED"/>
    <property type="match status" value="1"/>
</dbReference>
<dbReference type="RefSeq" id="WP_078768777.1">
    <property type="nucleotide sequence ID" value="NZ_FUWW01000014.1"/>
</dbReference>
<evidence type="ECO:0000259" key="3">
    <source>
        <dbReference type="PROSITE" id="PS50977"/>
    </source>
</evidence>
<accession>A0A1T4MNH9</accession>
<feature type="domain" description="HTH tetR-type" evidence="3">
    <location>
        <begin position="15"/>
        <end position="75"/>
    </location>
</feature>
<evidence type="ECO:0000256" key="1">
    <source>
        <dbReference type="ARBA" id="ARBA00023125"/>
    </source>
</evidence>
<name>A0A1T4MNH9_9FIRM</name>
<keyword evidence="1 2" id="KW-0238">DNA-binding</keyword>
<evidence type="ECO:0000313" key="4">
    <source>
        <dbReference type="EMBL" id="SJZ68431.1"/>
    </source>
</evidence>
<proteinExistence type="predicted"/>
<dbReference type="EMBL" id="FUWW01000014">
    <property type="protein sequence ID" value="SJZ68431.1"/>
    <property type="molecule type" value="Genomic_DNA"/>
</dbReference>
<organism evidence="4 5">
    <name type="scientific">Eubacterium coprostanoligenes</name>
    <dbReference type="NCBI Taxonomy" id="290054"/>
    <lineage>
        <taxon>Bacteria</taxon>
        <taxon>Bacillati</taxon>
        <taxon>Bacillota</taxon>
        <taxon>Clostridia</taxon>
        <taxon>Eubacteriales</taxon>
        <taxon>Eubacteriaceae</taxon>
        <taxon>Eubacterium</taxon>
    </lineage>
</organism>
<dbReference type="PROSITE" id="PS50977">
    <property type="entry name" value="HTH_TETR_2"/>
    <property type="match status" value="1"/>
</dbReference>
<evidence type="ECO:0000256" key="2">
    <source>
        <dbReference type="PROSITE-ProRule" id="PRU00335"/>
    </source>
</evidence>
<dbReference type="InterPro" id="IPR001647">
    <property type="entry name" value="HTH_TetR"/>
</dbReference>
<keyword evidence="5" id="KW-1185">Reference proteome</keyword>
<dbReference type="Proteomes" id="UP000190657">
    <property type="component" value="Unassembled WGS sequence"/>
</dbReference>
<dbReference type="SUPFAM" id="SSF46689">
    <property type="entry name" value="Homeodomain-like"/>
    <property type="match status" value="1"/>
</dbReference>
<sequence>MFEKRYKEAFERATDERKEKILEVGIKEFASKGYEKANINIIAKKAGISIGLMYKYFSTKEDLFITCIQRGMSILDDAIDEILQSDDKLIVKAEKLIRTTCQLSQRDANYVKLYNEITSERDSEKAMEFAKAIEGETSKKYVKCITDALAKGDVRQDMDPRLFAFFLDNLLTSLQFSFTCDYYRNRLEIYTGVNVAELSEDQIVRQLLKFIESAFTFEK</sequence>
<dbReference type="SUPFAM" id="SSF48498">
    <property type="entry name" value="Tetracyclin repressor-like, C-terminal domain"/>
    <property type="match status" value="1"/>
</dbReference>
<dbReference type="InterPro" id="IPR050624">
    <property type="entry name" value="HTH-type_Tx_Regulator"/>
</dbReference>
<protein>
    <submittedName>
        <fullName evidence="4">Transcriptional regulator, TetR family</fullName>
    </submittedName>
</protein>
<dbReference type="InterPro" id="IPR009057">
    <property type="entry name" value="Homeodomain-like_sf"/>
</dbReference>
<feature type="DNA-binding region" description="H-T-H motif" evidence="2">
    <location>
        <begin position="38"/>
        <end position="57"/>
    </location>
</feature>
<dbReference type="AlphaFoldDB" id="A0A1T4MNH9"/>
<dbReference type="Gene3D" id="1.10.357.10">
    <property type="entry name" value="Tetracycline Repressor, domain 2"/>
    <property type="match status" value="1"/>
</dbReference>
<dbReference type="STRING" id="290054.SAMN02745114_01309"/>
<dbReference type="PANTHER" id="PTHR43479">
    <property type="entry name" value="ACREF/ENVCD OPERON REPRESSOR-RELATED"/>
    <property type="match status" value="1"/>
</dbReference>
<evidence type="ECO:0000313" key="5">
    <source>
        <dbReference type="Proteomes" id="UP000190657"/>
    </source>
</evidence>